<dbReference type="Proteomes" id="UP000324897">
    <property type="component" value="Chromosome 4"/>
</dbReference>
<feature type="non-terminal residue" evidence="10">
    <location>
        <position position="1"/>
    </location>
</feature>
<dbReference type="InterPro" id="IPR001480">
    <property type="entry name" value="Bulb-type_lectin_dom"/>
</dbReference>
<dbReference type="GO" id="GO:0016020">
    <property type="term" value="C:membrane"/>
    <property type="evidence" value="ECO:0007669"/>
    <property type="project" value="UniProtKB-SubCell"/>
</dbReference>
<dbReference type="GO" id="GO:0004674">
    <property type="term" value="F:protein serine/threonine kinase activity"/>
    <property type="evidence" value="ECO:0007669"/>
    <property type="project" value="UniProtKB-EC"/>
</dbReference>
<accession>A0A5J9VQQ9</accession>
<feature type="domain" description="Bulb-type lectin" evidence="9">
    <location>
        <begin position="27"/>
        <end position="154"/>
    </location>
</feature>
<dbReference type="EC" id="2.7.11.1" evidence="2"/>
<proteinExistence type="predicted"/>
<dbReference type="OrthoDB" id="1910371at2759"/>
<keyword evidence="5" id="KW-0675">Receptor</keyword>
<evidence type="ECO:0000256" key="5">
    <source>
        <dbReference type="ARBA" id="ARBA00023170"/>
    </source>
</evidence>
<dbReference type="CDD" id="cd00028">
    <property type="entry name" value="B_lectin"/>
    <property type="match status" value="1"/>
</dbReference>
<evidence type="ECO:0000256" key="6">
    <source>
        <dbReference type="ARBA" id="ARBA00047899"/>
    </source>
</evidence>
<dbReference type="PANTHER" id="PTHR32444:SF183">
    <property type="entry name" value="APPLE DOMAIN-CONTAINING PROTEIN"/>
    <property type="match status" value="1"/>
</dbReference>
<evidence type="ECO:0000313" key="11">
    <source>
        <dbReference type="Proteomes" id="UP000324897"/>
    </source>
</evidence>
<dbReference type="GO" id="GO:0048544">
    <property type="term" value="P:recognition of pollen"/>
    <property type="evidence" value="ECO:0007669"/>
    <property type="project" value="InterPro"/>
</dbReference>
<dbReference type="InterPro" id="IPR000858">
    <property type="entry name" value="S_locus_glycoprot_dom"/>
</dbReference>
<name>A0A5J9VQQ9_9POAL</name>
<dbReference type="InterPro" id="IPR036426">
    <property type="entry name" value="Bulb-type_lectin_dom_sf"/>
</dbReference>
<dbReference type="SUPFAM" id="SSF51110">
    <property type="entry name" value="alpha-D-mannose-specific plant lectins"/>
    <property type="match status" value="1"/>
</dbReference>
<evidence type="ECO:0000256" key="1">
    <source>
        <dbReference type="ARBA" id="ARBA00004479"/>
    </source>
</evidence>
<keyword evidence="3 8" id="KW-0732">Signal</keyword>
<evidence type="ECO:0000256" key="4">
    <source>
        <dbReference type="ARBA" id="ARBA00023157"/>
    </source>
</evidence>
<sequence>MTAALVAVLVVLLLARDAARVDAAALRPTLSQGQSLRANDKLVSANGTFFLGFFSPRGGDPGQRYLGVMYARAAEQTVPWVANRDAPVSAASAYSATVTADGELWVLEGDRVVWRTNKFLSSSSPRQNVTLTLLDSGNLVLSSGGGGSALWQSFDHPADTLIHGMRIAVNTRFTSWRSPGDPGTGHFTLGVDPLGSGQLYVWESHNGTNTTLWRSGQWTGSKFAGFWSNQVGDFKPSVEENFGIYYTFNDSSLLHRFLLHPNGTQTYYKLRNDTGEWETVWSQTTFLCEAYNMCGANAECTAGDNGQAVCSCLKVNPRFELFDVKLIGENWVLTSKDPCFRLLPLN</sequence>
<dbReference type="SMART" id="SM00108">
    <property type="entry name" value="B_lectin"/>
    <property type="match status" value="1"/>
</dbReference>
<dbReference type="PANTHER" id="PTHR32444">
    <property type="entry name" value="BULB-TYPE LECTIN DOMAIN-CONTAINING PROTEIN"/>
    <property type="match status" value="1"/>
</dbReference>
<organism evidence="10 11">
    <name type="scientific">Eragrostis curvula</name>
    <name type="common">weeping love grass</name>
    <dbReference type="NCBI Taxonomy" id="38414"/>
    <lineage>
        <taxon>Eukaryota</taxon>
        <taxon>Viridiplantae</taxon>
        <taxon>Streptophyta</taxon>
        <taxon>Embryophyta</taxon>
        <taxon>Tracheophyta</taxon>
        <taxon>Spermatophyta</taxon>
        <taxon>Magnoliopsida</taxon>
        <taxon>Liliopsida</taxon>
        <taxon>Poales</taxon>
        <taxon>Poaceae</taxon>
        <taxon>PACMAD clade</taxon>
        <taxon>Chloridoideae</taxon>
        <taxon>Eragrostideae</taxon>
        <taxon>Eragrostidinae</taxon>
        <taxon>Eragrostis</taxon>
    </lineage>
</organism>
<evidence type="ECO:0000256" key="3">
    <source>
        <dbReference type="ARBA" id="ARBA00022729"/>
    </source>
</evidence>
<gene>
    <name evidence="10" type="ORF">EJB05_11887</name>
</gene>
<dbReference type="Pfam" id="PF00954">
    <property type="entry name" value="S_locus_glycop"/>
    <property type="match status" value="1"/>
</dbReference>
<evidence type="ECO:0000313" key="10">
    <source>
        <dbReference type="EMBL" id="TVU38513.1"/>
    </source>
</evidence>
<keyword evidence="4" id="KW-1015">Disulfide bond</keyword>
<dbReference type="Gene3D" id="2.90.10.10">
    <property type="entry name" value="Bulb-type lectin domain"/>
    <property type="match status" value="1"/>
</dbReference>
<dbReference type="Pfam" id="PF01453">
    <property type="entry name" value="B_lectin"/>
    <property type="match status" value="1"/>
</dbReference>
<keyword evidence="11" id="KW-1185">Reference proteome</keyword>
<comment type="subcellular location">
    <subcellularLocation>
        <location evidence="1">Membrane</location>
        <topology evidence="1">Single-pass type I membrane protein</topology>
    </subcellularLocation>
</comment>
<comment type="caution">
    <text evidence="10">The sequence shown here is derived from an EMBL/GenBank/DDBJ whole genome shotgun (WGS) entry which is preliminary data.</text>
</comment>
<feature type="signal peptide" evidence="8">
    <location>
        <begin position="1"/>
        <end position="23"/>
    </location>
</feature>
<comment type="catalytic activity">
    <reaction evidence="6">
        <text>L-threonyl-[protein] + ATP = O-phospho-L-threonyl-[protein] + ADP + H(+)</text>
        <dbReference type="Rhea" id="RHEA:46608"/>
        <dbReference type="Rhea" id="RHEA-COMP:11060"/>
        <dbReference type="Rhea" id="RHEA-COMP:11605"/>
        <dbReference type="ChEBI" id="CHEBI:15378"/>
        <dbReference type="ChEBI" id="CHEBI:30013"/>
        <dbReference type="ChEBI" id="CHEBI:30616"/>
        <dbReference type="ChEBI" id="CHEBI:61977"/>
        <dbReference type="ChEBI" id="CHEBI:456216"/>
        <dbReference type="EC" id="2.7.11.1"/>
    </reaction>
</comment>
<dbReference type="Gramene" id="TVU38513">
    <property type="protein sequence ID" value="TVU38513"/>
    <property type="gene ID" value="EJB05_11887"/>
</dbReference>
<dbReference type="EMBL" id="RWGY01000007">
    <property type="protein sequence ID" value="TVU38513.1"/>
    <property type="molecule type" value="Genomic_DNA"/>
</dbReference>
<dbReference type="AlphaFoldDB" id="A0A5J9VQQ9"/>
<protein>
    <recommendedName>
        <fullName evidence="2">non-specific serine/threonine protein kinase</fullName>
        <ecNumber evidence="2">2.7.11.1</ecNumber>
    </recommendedName>
</protein>
<feature type="chain" id="PRO_5023864781" description="non-specific serine/threonine protein kinase" evidence="8">
    <location>
        <begin position="24"/>
        <end position="346"/>
    </location>
</feature>
<comment type="catalytic activity">
    <reaction evidence="7">
        <text>L-seryl-[protein] + ATP = O-phospho-L-seryl-[protein] + ADP + H(+)</text>
        <dbReference type="Rhea" id="RHEA:17989"/>
        <dbReference type="Rhea" id="RHEA-COMP:9863"/>
        <dbReference type="Rhea" id="RHEA-COMP:11604"/>
        <dbReference type="ChEBI" id="CHEBI:15378"/>
        <dbReference type="ChEBI" id="CHEBI:29999"/>
        <dbReference type="ChEBI" id="CHEBI:30616"/>
        <dbReference type="ChEBI" id="CHEBI:83421"/>
        <dbReference type="ChEBI" id="CHEBI:456216"/>
        <dbReference type="EC" id="2.7.11.1"/>
    </reaction>
</comment>
<evidence type="ECO:0000256" key="2">
    <source>
        <dbReference type="ARBA" id="ARBA00012513"/>
    </source>
</evidence>
<dbReference type="GO" id="GO:0051707">
    <property type="term" value="P:response to other organism"/>
    <property type="evidence" value="ECO:0007669"/>
    <property type="project" value="UniProtKB-ARBA"/>
</dbReference>
<dbReference type="PROSITE" id="PS50927">
    <property type="entry name" value="BULB_LECTIN"/>
    <property type="match status" value="1"/>
</dbReference>
<evidence type="ECO:0000259" key="9">
    <source>
        <dbReference type="PROSITE" id="PS50927"/>
    </source>
</evidence>
<reference evidence="10 11" key="1">
    <citation type="journal article" date="2019" name="Sci. Rep.">
        <title>A high-quality genome of Eragrostis curvula grass provides insights into Poaceae evolution and supports new strategies to enhance forage quality.</title>
        <authorList>
            <person name="Carballo J."/>
            <person name="Santos B.A.C.M."/>
            <person name="Zappacosta D."/>
            <person name="Garbus I."/>
            <person name="Selva J.P."/>
            <person name="Gallo C.A."/>
            <person name="Diaz A."/>
            <person name="Albertini E."/>
            <person name="Caccamo M."/>
            <person name="Echenique V."/>
        </authorList>
    </citation>
    <scope>NUCLEOTIDE SEQUENCE [LARGE SCALE GENOMIC DNA]</scope>
    <source>
        <strain evidence="11">cv. Victoria</strain>
        <tissue evidence="10">Leaf</tissue>
    </source>
</reference>
<evidence type="ECO:0000256" key="8">
    <source>
        <dbReference type="SAM" id="SignalP"/>
    </source>
</evidence>
<evidence type="ECO:0000256" key="7">
    <source>
        <dbReference type="ARBA" id="ARBA00048679"/>
    </source>
</evidence>